<feature type="binding site" evidence="3">
    <location>
        <position position="90"/>
    </location>
    <ligand>
        <name>Zn(2+)</name>
        <dbReference type="ChEBI" id="CHEBI:29105"/>
        <label>1</label>
    </ligand>
</feature>
<evidence type="ECO:0000256" key="4">
    <source>
        <dbReference type="PIRSR" id="PIRSR001235-2"/>
    </source>
</evidence>
<feature type="binding site" evidence="3">
    <location>
        <position position="79"/>
    </location>
    <ligand>
        <name>Zn(2+)</name>
        <dbReference type="ChEBI" id="CHEBI:29105"/>
        <label>1</label>
    </ligand>
</feature>
<dbReference type="InterPro" id="IPR036264">
    <property type="entry name" value="Bact_exopeptidase_dim_dom"/>
</dbReference>
<comment type="similarity">
    <text evidence="1">Belongs to the peptidase M20 family.</text>
</comment>
<reference evidence="6" key="2">
    <citation type="submission" date="2020-09" db="EMBL/GenBank/DDBJ databases">
        <authorList>
            <person name="Sun Q."/>
            <person name="Kim S."/>
        </authorList>
    </citation>
    <scope>NUCLEOTIDE SEQUENCE</scope>
    <source>
        <strain evidence="6">KCTC 23732</strain>
    </source>
</reference>
<dbReference type="InterPro" id="IPR001261">
    <property type="entry name" value="ArgE/DapE_CS"/>
</dbReference>
<feature type="binding site" evidence="3">
    <location>
        <position position="186"/>
    </location>
    <ligand>
        <name>Zn(2+)</name>
        <dbReference type="ChEBI" id="CHEBI:29105"/>
        <label>1</label>
    </ligand>
</feature>
<dbReference type="Pfam" id="PF01546">
    <property type="entry name" value="Peptidase_M20"/>
    <property type="match status" value="1"/>
</dbReference>
<dbReference type="PROSITE" id="PS00758">
    <property type="entry name" value="ARGE_DAPE_CPG2_1"/>
    <property type="match status" value="1"/>
</dbReference>
<keyword evidence="7" id="KW-1185">Reference proteome</keyword>
<dbReference type="Gene3D" id="3.40.630.10">
    <property type="entry name" value="Zn peptidases"/>
    <property type="match status" value="1"/>
</dbReference>
<feature type="binding site" evidence="4">
    <location>
        <position position="289"/>
    </location>
    <ligand>
        <name>allantoate</name>
        <dbReference type="ChEBI" id="CHEBI:17536"/>
    </ligand>
</feature>
<keyword evidence="3" id="KW-0479">Metal-binding</keyword>
<proteinExistence type="inferred from homology"/>
<dbReference type="Gene3D" id="3.30.70.360">
    <property type="match status" value="1"/>
</dbReference>
<dbReference type="Pfam" id="PF07687">
    <property type="entry name" value="M20_dimer"/>
    <property type="match status" value="1"/>
</dbReference>
<protein>
    <submittedName>
        <fullName evidence="6">Zn-dependent hydrolase</fullName>
    </submittedName>
</protein>
<dbReference type="PANTHER" id="PTHR32494:SF5">
    <property type="entry name" value="ALLANTOATE AMIDOHYDROLASE"/>
    <property type="match status" value="1"/>
</dbReference>
<feature type="binding site" evidence="4">
    <location>
        <position position="276"/>
    </location>
    <ligand>
        <name>allantoate</name>
        <dbReference type="ChEBI" id="CHEBI:17536"/>
    </ligand>
</feature>
<evidence type="ECO:0000256" key="1">
    <source>
        <dbReference type="ARBA" id="ARBA00006153"/>
    </source>
</evidence>
<evidence type="ECO:0000313" key="7">
    <source>
        <dbReference type="Proteomes" id="UP000608345"/>
    </source>
</evidence>
<evidence type="ECO:0000313" key="6">
    <source>
        <dbReference type="EMBL" id="GGW88695.1"/>
    </source>
</evidence>
<dbReference type="PIRSF" id="PIRSF001235">
    <property type="entry name" value="Amidase_carbamoylase"/>
    <property type="match status" value="1"/>
</dbReference>
<gene>
    <name evidence="6" type="primary">amaB</name>
    <name evidence="6" type="ORF">GCM10011450_18700</name>
</gene>
<dbReference type="Proteomes" id="UP000608345">
    <property type="component" value="Unassembled WGS sequence"/>
</dbReference>
<dbReference type="EMBL" id="BMYS01000012">
    <property type="protein sequence ID" value="GGW88695.1"/>
    <property type="molecule type" value="Genomic_DNA"/>
</dbReference>
<evidence type="ECO:0000259" key="5">
    <source>
        <dbReference type="Pfam" id="PF07687"/>
    </source>
</evidence>
<dbReference type="InterPro" id="IPR010158">
    <property type="entry name" value="Amidase_Cbmase"/>
</dbReference>
<comment type="cofactor">
    <cofactor evidence="3">
        <name>Zn(2+)</name>
        <dbReference type="ChEBI" id="CHEBI:29105"/>
    </cofactor>
    <text evidence="3">Binds 2 Zn(2+) ions per subunit.</text>
</comment>
<keyword evidence="3" id="KW-0862">Zinc</keyword>
<dbReference type="NCBIfam" id="TIGR01879">
    <property type="entry name" value="hydantase"/>
    <property type="match status" value="1"/>
</dbReference>
<dbReference type="SUPFAM" id="SSF53187">
    <property type="entry name" value="Zn-dependent exopeptidases"/>
    <property type="match status" value="1"/>
</dbReference>
<evidence type="ECO:0000256" key="2">
    <source>
        <dbReference type="ARBA" id="ARBA00022801"/>
    </source>
</evidence>
<comment type="caution">
    <text evidence="6">The sequence shown here is derived from an EMBL/GenBank/DDBJ whole genome shotgun (WGS) entry which is preliminary data.</text>
</comment>
<name>A0A918JPR3_9BURK</name>
<feature type="binding site" evidence="3">
    <location>
        <position position="90"/>
    </location>
    <ligand>
        <name>Zn(2+)</name>
        <dbReference type="ChEBI" id="CHEBI:29105"/>
        <label>2</label>
    </ligand>
</feature>
<evidence type="ECO:0000256" key="3">
    <source>
        <dbReference type="PIRSR" id="PIRSR001235-1"/>
    </source>
</evidence>
<feature type="binding site" evidence="3">
    <location>
        <position position="384"/>
    </location>
    <ligand>
        <name>Zn(2+)</name>
        <dbReference type="ChEBI" id="CHEBI:29105"/>
        <label>2</label>
    </ligand>
</feature>
<feature type="binding site" evidence="3">
    <location>
        <position position="125"/>
    </location>
    <ligand>
        <name>Zn(2+)</name>
        <dbReference type="ChEBI" id="CHEBI:29105"/>
        <label>2</label>
    </ligand>
</feature>
<dbReference type="CDD" id="cd03884">
    <property type="entry name" value="M20_bAS"/>
    <property type="match status" value="1"/>
</dbReference>
<dbReference type="InterPro" id="IPR011650">
    <property type="entry name" value="Peptidase_M20_dimer"/>
</dbReference>
<dbReference type="GO" id="GO:0016813">
    <property type="term" value="F:hydrolase activity, acting on carbon-nitrogen (but not peptide) bonds, in linear amidines"/>
    <property type="evidence" value="ECO:0007669"/>
    <property type="project" value="InterPro"/>
</dbReference>
<feature type="domain" description="Peptidase M20 dimerisation" evidence="5">
    <location>
        <begin position="206"/>
        <end position="292"/>
    </location>
</feature>
<dbReference type="InterPro" id="IPR002933">
    <property type="entry name" value="Peptidase_M20"/>
</dbReference>
<feature type="binding site" evidence="4">
    <location>
        <position position="211"/>
    </location>
    <ligand>
        <name>allantoate</name>
        <dbReference type="ChEBI" id="CHEBI:17536"/>
    </ligand>
</feature>
<dbReference type="AlphaFoldDB" id="A0A918JPR3"/>
<dbReference type="SUPFAM" id="SSF55031">
    <property type="entry name" value="Bacterial exopeptidase dimerisation domain"/>
    <property type="match status" value="1"/>
</dbReference>
<keyword evidence="2 6" id="KW-0378">Hydrolase</keyword>
<sequence length="423" mass="46470">MKANESRYWDMLMELGTITDPGQPYTRRSFSERFLEGRQWLTEKMQALGLRVHIDAAGNLIGRREGTDPTLGTIAIGSHSDTVPGGGRFDGVAGVVAGLECVASWNERDIQLRHPVEIIDFLAEEPSEWGNSCTGSRGVSGFLDDGLLNTPHPKTGETLAQAIRRIGGDPDHLSVRKDIAACFEIHIEQGSVLEHESLDIGVVNAIVGIVRVKLVFKGQSAHAGTTPMHIRRDALAAAAQTTCEIRRQVQRMAEDGSGHYVVATCGQFNVRPNASNVVPGLAEITIEMRSDHRPCMERMYTLLHEIARQAARDMRVELEQFEMLTDTHPVLCDAVLMTHIEEAAKSLELPYRVMPSGAGHDAAFMSYVAPSAMIFVPSKEGKSHCAEEWTSEKEMAQGVSVLIEAVERFDVNHLAQISDSLSY</sequence>
<organism evidence="6 7">
    <name type="scientific">Advenella faeciporci</name>
    <dbReference type="NCBI Taxonomy" id="797535"/>
    <lineage>
        <taxon>Bacteria</taxon>
        <taxon>Pseudomonadati</taxon>
        <taxon>Pseudomonadota</taxon>
        <taxon>Betaproteobacteria</taxon>
        <taxon>Burkholderiales</taxon>
        <taxon>Alcaligenaceae</taxon>
    </lineage>
</organism>
<dbReference type="RefSeq" id="WP_189385221.1">
    <property type="nucleotide sequence ID" value="NZ_BAABFY010000047.1"/>
</dbReference>
<accession>A0A918JPR3</accession>
<dbReference type="NCBIfam" id="NF006771">
    <property type="entry name" value="PRK09290.1-5"/>
    <property type="match status" value="1"/>
</dbReference>
<reference evidence="6" key="1">
    <citation type="journal article" date="2014" name="Int. J. Syst. Evol. Microbiol.">
        <title>Complete genome sequence of Corynebacterium casei LMG S-19264T (=DSM 44701T), isolated from a smear-ripened cheese.</title>
        <authorList>
            <consortium name="US DOE Joint Genome Institute (JGI-PGF)"/>
            <person name="Walter F."/>
            <person name="Albersmeier A."/>
            <person name="Kalinowski J."/>
            <person name="Ruckert C."/>
        </authorList>
    </citation>
    <scope>NUCLEOTIDE SEQUENCE</scope>
    <source>
        <strain evidence="6">KCTC 23732</strain>
    </source>
</reference>
<dbReference type="PANTHER" id="PTHR32494">
    <property type="entry name" value="ALLANTOATE DEIMINASE-RELATED"/>
    <property type="match status" value="1"/>
</dbReference>
<dbReference type="GO" id="GO:0046872">
    <property type="term" value="F:metal ion binding"/>
    <property type="evidence" value="ECO:0007669"/>
    <property type="project" value="UniProtKB-KW"/>
</dbReference>